<dbReference type="Proteomes" id="UP000195981">
    <property type="component" value="Unassembled WGS sequence"/>
</dbReference>
<proteinExistence type="predicted"/>
<evidence type="ECO:0000313" key="2">
    <source>
        <dbReference type="EMBL" id="SLM94552.1"/>
    </source>
</evidence>
<sequence length="243" mass="25338">MILVHELFHALTGLATGDRGTLLPVAWMSTGEGASAAGIAVTAAGPVLSLVSGALMMIWQPLRHRGGFAHLLWMWFAAVSLMEAVGYLVITPLGAGDTASIVERLGAPLWAALVMCILGVAGMFATARAFAPFVARATGYEKRPAWALAFWPWLIATPVSIGLAILYLLLSPLSLAPADSIVVSMGSTVLFVAAPMSFLFSRRVASTAEREPLVLPRAPVAGIVALVVLVALKLALTQGLALG</sequence>
<dbReference type="RefSeq" id="WP_143276379.1">
    <property type="nucleotide sequence ID" value="NZ_FWFG01000099.1"/>
</dbReference>
<accession>A0A1X6X631</accession>
<dbReference type="AlphaFoldDB" id="A0A1X6X631"/>
<feature type="transmembrane region" description="Helical" evidence="1">
    <location>
        <begin position="220"/>
        <end position="241"/>
    </location>
</feature>
<gene>
    <name evidence="2" type="ORF">FM110_11500</name>
</gene>
<dbReference type="EMBL" id="FWFG01000099">
    <property type="protein sequence ID" value="SLM94552.1"/>
    <property type="molecule type" value="Genomic_DNA"/>
</dbReference>
<keyword evidence="1" id="KW-1133">Transmembrane helix</keyword>
<dbReference type="OrthoDB" id="3730462at2"/>
<keyword evidence="1" id="KW-0472">Membrane</keyword>
<feature type="transmembrane region" description="Helical" evidence="1">
    <location>
        <begin position="36"/>
        <end position="59"/>
    </location>
</feature>
<keyword evidence="3" id="KW-1185">Reference proteome</keyword>
<name>A0A1X6X631_9MICO</name>
<evidence type="ECO:0000256" key="1">
    <source>
        <dbReference type="SAM" id="Phobius"/>
    </source>
</evidence>
<protein>
    <submittedName>
        <fullName evidence="2">Uncharacterized protein</fullName>
    </submittedName>
</protein>
<organism evidence="2 3">
    <name type="scientific">Brachybacterium nesterenkovii</name>
    <dbReference type="NCBI Taxonomy" id="47847"/>
    <lineage>
        <taxon>Bacteria</taxon>
        <taxon>Bacillati</taxon>
        <taxon>Actinomycetota</taxon>
        <taxon>Actinomycetes</taxon>
        <taxon>Micrococcales</taxon>
        <taxon>Dermabacteraceae</taxon>
        <taxon>Brachybacterium</taxon>
    </lineage>
</organism>
<feature type="transmembrane region" description="Helical" evidence="1">
    <location>
        <begin position="146"/>
        <end position="169"/>
    </location>
</feature>
<feature type="transmembrane region" description="Helical" evidence="1">
    <location>
        <begin position="110"/>
        <end position="134"/>
    </location>
</feature>
<evidence type="ECO:0000313" key="3">
    <source>
        <dbReference type="Proteomes" id="UP000195981"/>
    </source>
</evidence>
<feature type="transmembrane region" description="Helical" evidence="1">
    <location>
        <begin position="181"/>
        <end position="200"/>
    </location>
</feature>
<feature type="transmembrane region" description="Helical" evidence="1">
    <location>
        <begin position="71"/>
        <end position="90"/>
    </location>
</feature>
<keyword evidence="1" id="KW-0812">Transmembrane</keyword>
<reference evidence="2 3" key="1">
    <citation type="submission" date="2017-02" db="EMBL/GenBank/DDBJ databases">
        <authorList>
            <person name="Peterson S.W."/>
        </authorList>
    </citation>
    <scope>NUCLEOTIDE SEQUENCE [LARGE SCALE GENOMIC DNA]</scope>
    <source>
        <strain evidence="2 3">CIP104813</strain>
    </source>
</reference>